<proteinExistence type="predicted"/>
<feature type="compositionally biased region" description="Pro residues" evidence="1">
    <location>
        <begin position="52"/>
        <end position="69"/>
    </location>
</feature>
<name>A0A9W8J5W7_9AGAR</name>
<sequence>MSDTNNPVPEPTPQDDAERIRLKRLAKLQSPSGPGALTPQPAATPSKNVAPSPSPAPLPPNPKPIPRPTPRASLRPAPPPVVARPLKRKAAVPLNLPVWEHQAVQDVLKVTLSKEVAEESGHDIVWLKSLAQDLASENGNVPEKLSIELVDKLLISRLKLDPLEMRHVSL</sequence>
<dbReference type="EMBL" id="JANBPK010000859">
    <property type="protein sequence ID" value="KAJ2929741.1"/>
    <property type="molecule type" value="Genomic_DNA"/>
</dbReference>
<dbReference type="OrthoDB" id="3039552at2759"/>
<protein>
    <submittedName>
        <fullName evidence="2">Uncharacterized protein</fullName>
    </submittedName>
</protein>
<evidence type="ECO:0000313" key="2">
    <source>
        <dbReference type="EMBL" id="KAJ2929741.1"/>
    </source>
</evidence>
<organism evidence="2 3">
    <name type="scientific">Candolleomyces eurysporus</name>
    <dbReference type="NCBI Taxonomy" id="2828524"/>
    <lineage>
        <taxon>Eukaryota</taxon>
        <taxon>Fungi</taxon>
        <taxon>Dikarya</taxon>
        <taxon>Basidiomycota</taxon>
        <taxon>Agaricomycotina</taxon>
        <taxon>Agaricomycetes</taxon>
        <taxon>Agaricomycetidae</taxon>
        <taxon>Agaricales</taxon>
        <taxon>Agaricineae</taxon>
        <taxon>Psathyrellaceae</taxon>
        <taxon>Candolleomyces</taxon>
    </lineage>
</organism>
<dbReference type="Proteomes" id="UP001140091">
    <property type="component" value="Unassembled WGS sequence"/>
</dbReference>
<comment type="caution">
    <text evidence="2">The sequence shown here is derived from an EMBL/GenBank/DDBJ whole genome shotgun (WGS) entry which is preliminary data.</text>
</comment>
<dbReference type="AlphaFoldDB" id="A0A9W8J5W7"/>
<feature type="region of interest" description="Disordered" evidence="1">
    <location>
        <begin position="1"/>
        <end position="82"/>
    </location>
</feature>
<evidence type="ECO:0000256" key="1">
    <source>
        <dbReference type="SAM" id="MobiDB-lite"/>
    </source>
</evidence>
<accession>A0A9W8J5W7</accession>
<keyword evidence="3" id="KW-1185">Reference proteome</keyword>
<evidence type="ECO:0000313" key="3">
    <source>
        <dbReference type="Proteomes" id="UP001140091"/>
    </source>
</evidence>
<reference evidence="2" key="1">
    <citation type="submission" date="2022-06" db="EMBL/GenBank/DDBJ databases">
        <title>Genome Sequence of Candolleomyces eurysporus.</title>
        <authorList>
            <person name="Buettner E."/>
        </authorList>
    </citation>
    <scope>NUCLEOTIDE SEQUENCE</scope>
    <source>
        <strain evidence="2">VTCC 930004</strain>
    </source>
</reference>
<feature type="non-terminal residue" evidence="2">
    <location>
        <position position="1"/>
    </location>
</feature>
<gene>
    <name evidence="2" type="ORF">H1R20_g7338</name>
</gene>